<proteinExistence type="inferred from homology"/>
<comment type="caution">
    <text evidence="6">The sequence shown here is derived from an EMBL/GenBank/DDBJ whole genome shotgun (WGS) entry which is preliminary data.</text>
</comment>
<evidence type="ECO:0000256" key="1">
    <source>
        <dbReference type="ARBA" id="ARBA00010638"/>
    </source>
</evidence>
<feature type="binding site" evidence="4">
    <location>
        <position position="56"/>
    </location>
    <ligand>
        <name>substrate</name>
    </ligand>
</feature>
<organism evidence="6 7">
    <name type="scientific">Enterococcus rivorum</name>
    <dbReference type="NCBI Taxonomy" id="762845"/>
    <lineage>
        <taxon>Bacteria</taxon>
        <taxon>Bacillati</taxon>
        <taxon>Bacillota</taxon>
        <taxon>Bacilli</taxon>
        <taxon>Lactobacillales</taxon>
        <taxon>Enterococcaceae</taxon>
        <taxon>Enterococcus</taxon>
    </lineage>
</organism>
<accession>A0A1E5L161</accession>
<keyword evidence="2 4" id="KW-0547">Nucleotide-binding</keyword>
<sequence>MDKASARKLGLASLDWLLENQTIKEEKEQVLLDQLFSDSYWKEASSIAVIKPLPFEFNMNKVIEQGWREGKKMLVPCSRKERKLSFYAVYPETTFVSSTYGIDEPVGVTEFFDPIDLIIVPGVVFNQEGYRIGHGGGYYDRYLAQHEGKTCSLVFSEQMQEKWRPEVFDLPVQKLFIK</sequence>
<gene>
    <name evidence="6" type="ORF">BCR26_07730</name>
</gene>
<dbReference type="GO" id="GO:0035999">
    <property type="term" value="P:tetrahydrofolate interconversion"/>
    <property type="evidence" value="ECO:0007669"/>
    <property type="project" value="TreeGrafter"/>
</dbReference>
<evidence type="ECO:0000256" key="3">
    <source>
        <dbReference type="ARBA" id="ARBA00022840"/>
    </source>
</evidence>
<evidence type="ECO:0000313" key="7">
    <source>
        <dbReference type="Proteomes" id="UP000095256"/>
    </source>
</evidence>
<dbReference type="RefSeq" id="WP_069697230.1">
    <property type="nucleotide sequence ID" value="NZ_JAGGMA010000009.1"/>
</dbReference>
<dbReference type="GO" id="GO:0005524">
    <property type="term" value="F:ATP binding"/>
    <property type="evidence" value="ECO:0007669"/>
    <property type="project" value="UniProtKB-KW"/>
</dbReference>
<dbReference type="EC" id="6.3.3.2" evidence="5"/>
<dbReference type="Proteomes" id="UP000095256">
    <property type="component" value="Unassembled WGS sequence"/>
</dbReference>
<dbReference type="InterPro" id="IPR002698">
    <property type="entry name" value="FTHF_cligase"/>
</dbReference>
<feature type="binding site" evidence="4">
    <location>
        <begin position="131"/>
        <end position="139"/>
    </location>
    <ligand>
        <name>ATP</name>
        <dbReference type="ChEBI" id="CHEBI:30616"/>
    </ligand>
</feature>
<dbReference type="STRING" id="762845.BCR26_07730"/>
<evidence type="ECO:0000256" key="4">
    <source>
        <dbReference type="PIRSR" id="PIRSR006806-1"/>
    </source>
</evidence>
<keyword evidence="3 4" id="KW-0067">ATP-binding</keyword>
<dbReference type="EMBL" id="MIEK01000002">
    <property type="protein sequence ID" value="OEH83880.1"/>
    <property type="molecule type" value="Genomic_DNA"/>
</dbReference>
<name>A0A1E5L161_9ENTE</name>
<dbReference type="GO" id="GO:0030272">
    <property type="term" value="F:5-formyltetrahydrofolate cyclo-ligase activity"/>
    <property type="evidence" value="ECO:0007669"/>
    <property type="project" value="UniProtKB-EC"/>
</dbReference>
<dbReference type="InterPro" id="IPR024185">
    <property type="entry name" value="FTHF_cligase-like_sf"/>
</dbReference>
<dbReference type="GO" id="GO:0046872">
    <property type="term" value="F:metal ion binding"/>
    <property type="evidence" value="ECO:0007669"/>
    <property type="project" value="UniProtKB-KW"/>
</dbReference>
<keyword evidence="5" id="KW-0460">Magnesium</keyword>
<dbReference type="Gene3D" id="3.40.50.10420">
    <property type="entry name" value="NagB/RpiA/CoA transferase-like"/>
    <property type="match status" value="1"/>
</dbReference>
<dbReference type="PANTHER" id="PTHR23407:SF1">
    <property type="entry name" value="5-FORMYLTETRAHYDROFOLATE CYCLO-LIGASE"/>
    <property type="match status" value="1"/>
</dbReference>
<protein>
    <recommendedName>
        <fullName evidence="5">5-formyltetrahydrofolate cyclo-ligase</fullName>
        <ecNumber evidence="5">6.3.3.2</ecNumber>
    </recommendedName>
</protein>
<reference evidence="6 7" key="1">
    <citation type="submission" date="2016-09" db="EMBL/GenBank/DDBJ databases">
        <authorList>
            <person name="Capua I."/>
            <person name="De Benedictis P."/>
            <person name="Joannis T."/>
            <person name="Lombin L.H."/>
            <person name="Cattoli G."/>
        </authorList>
    </citation>
    <scope>NUCLEOTIDE SEQUENCE [LARGE SCALE GENOMIC DNA]</scope>
    <source>
        <strain evidence="6 7">LMG 25899</strain>
    </source>
</reference>
<keyword evidence="7" id="KW-1185">Reference proteome</keyword>
<dbReference type="NCBIfam" id="TIGR02727">
    <property type="entry name" value="MTHFS_bact"/>
    <property type="match status" value="1"/>
</dbReference>
<feature type="binding site" evidence="4">
    <location>
        <begin position="3"/>
        <end position="7"/>
    </location>
    <ligand>
        <name>ATP</name>
        <dbReference type="ChEBI" id="CHEBI:30616"/>
    </ligand>
</feature>
<dbReference type="OrthoDB" id="9801938at2"/>
<comment type="catalytic activity">
    <reaction evidence="5">
        <text>(6S)-5-formyl-5,6,7,8-tetrahydrofolate + ATP = (6R)-5,10-methenyltetrahydrofolate + ADP + phosphate</text>
        <dbReference type="Rhea" id="RHEA:10488"/>
        <dbReference type="ChEBI" id="CHEBI:30616"/>
        <dbReference type="ChEBI" id="CHEBI:43474"/>
        <dbReference type="ChEBI" id="CHEBI:57455"/>
        <dbReference type="ChEBI" id="CHEBI:57457"/>
        <dbReference type="ChEBI" id="CHEBI:456216"/>
        <dbReference type="EC" id="6.3.3.2"/>
    </reaction>
</comment>
<keyword evidence="6" id="KW-0436">Ligase</keyword>
<evidence type="ECO:0000256" key="5">
    <source>
        <dbReference type="RuleBase" id="RU361279"/>
    </source>
</evidence>
<dbReference type="PIRSF" id="PIRSF006806">
    <property type="entry name" value="FTHF_cligase"/>
    <property type="match status" value="1"/>
</dbReference>
<evidence type="ECO:0000313" key="6">
    <source>
        <dbReference type="EMBL" id="OEH83880.1"/>
    </source>
</evidence>
<dbReference type="GO" id="GO:0009396">
    <property type="term" value="P:folic acid-containing compound biosynthetic process"/>
    <property type="evidence" value="ECO:0007669"/>
    <property type="project" value="TreeGrafter"/>
</dbReference>
<comment type="cofactor">
    <cofactor evidence="5">
        <name>Mg(2+)</name>
        <dbReference type="ChEBI" id="CHEBI:18420"/>
    </cofactor>
</comment>
<dbReference type="InterPro" id="IPR037171">
    <property type="entry name" value="NagB/RpiA_transferase-like"/>
</dbReference>
<keyword evidence="5" id="KW-0479">Metal-binding</keyword>
<dbReference type="Pfam" id="PF01812">
    <property type="entry name" value="5-FTHF_cyc-lig"/>
    <property type="match status" value="1"/>
</dbReference>
<dbReference type="SUPFAM" id="SSF100950">
    <property type="entry name" value="NagB/RpiA/CoA transferase-like"/>
    <property type="match status" value="1"/>
</dbReference>
<evidence type="ECO:0000256" key="2">
    <source>
        <dbReference type="ARBA" id="ARBA00022741"/>
    </source>
</evidence>
<dbReference type="AlphaFoldDB" id="A0A1E5L161"/>
<comment type="similarity">
    <text evidence="1 5">Belongs to the 5-formyltetrahydrofolate cyclo-ligase family.</text>
</comment>
<dbReference type="PANTHER" id="PTHR23407">
    <property type="entry name" value="ATPASE INHIBITOR/5-FORMYLTETRAHYDROFOLATE CYCLO-LIGASE"/>
    <property type="match status" value="1"/>
</dbReference>